<keyword evidence="7" id="KW-1185">Reference proteome</keyword>
<evidence type="ECO:0000313" key="6">
    <source>
        <dbReference type="EMBL" id="MEQ2279076.1"/>
    </source>
</evidence>
<dbReference type="Pfam" id="PF03265">
    <property type="entry name" value="DNase_II"/>
    <property type="match status" value="1"/>
</dbReference>
<evidence type="ECO:0000256" key="3">
    <source>
        <dbReference type="ARBA" id="ARBA00012036"/>
    </source>
</evidence>
<evidence type="ECO:0000256" key="2">
    <source>
        <dbReference type="ARBA" id="ARBA00007527"/>
    </source>
</evidence>
<dbReference type="EMBL" id="JAHRIP010000270">
    <property type="protein sequence ID" value="MEQ2279076.1"/>
    <property type="molecule type" value="Genomic_DNA"/>
</dbReference>
<reference evidence="6 7" key="1">
    <citation type="submission" date="2021-06" db="EMBL/GenBank/DDBJ databases">
        <authorList>
            <person name="Palmer J.M."/>
        </authorList>
    </citation>
    <scope>NUCLEOTIDE SEQUENCE [LARGE SCALE GENOMIC DNA]</scope>
    <source>
        <strain evidence="6 7">AS_MEX2019</strain>
        <tissue evidence="6">Muscle</tissue>
    </source>
</reference>
<evidence type="ECO:0000256" key="1">
    <source>
        <dbReference type="ARBA" id="ARBA00000447"/>
    </source>
</evidence>
<feature type="signal peptide" evidence="5">
    <location>
        <begin position="1"/>
        <end position="23"/>
    </location>
</feature>
<dbReference type="EC" id="3.1.22.1" evidence="3"/>
<comment type="catalytic activity">
    <reaction evidence="1">
        <text>Endonucleolytic cleavage to nucleoside 3'-phosphates and 3'-phosphooligonucleotide end-products.</text>
        <dbReference type="EC" id="3.1.22.1"/>
    </reaction>
</comment>
<dbReference type="PANTHER" id="PTHR10858">
    <property type="entry name" value="DEOXYRIBONUCLEASE II"/>
    <property type="match status" value="1"/>
</dbReference>
<dbReference type="InterPro" id="IPR004947">
    <property type="entry name" value="DNase_II"/>
</dbReference>
<evidence type="ECO:0000256" key="4">
    <source>
        <dbReference type="ARBA" id="ARBA00022801"/>
    </source>
</evidence>
<name>A0ABV0XCA6_9TELE</name>
<evidence type="ECO:0000256" key="5">
    <source>
        <dbReference type="SAM" id="SignalP"/>
    </source>
</evidence>
<accession>A0ABV0XCA6</accession>
<comment type="similarity">
    <text evidence="2">Belongs to the DNase II family.</text>
</comment>
<dbReference type="Proteomes" id="UP001469553">
    <property type="component" value="Unassembled WGS sequence"/>
</dbReference>
<comment type="caution">
    <text evidence="6">The sequence shown here is derived from an EMBL/GenBank/DDBJ whole genome shotgun (WGS) entry which is preliminary data.</text>
</comment>
<proteinExistence type="inferred from homology"/>
<organism evidence="6 7">
    <name type="scientific">Ameca splendens</name>
    <dbReference type="NCBI Taxonomy" id="208324"/>
    <lineage>
        <taxon>Eukaryota</taxon>
        <taxon>Metazoa</taxon>
        <taxon>Chordata</taxon>
        <taxon>Craniata</taxon>
        <taxon>Vertebrata</taxon>
        <taxon>Euteleostomi</taxon>
        <taxon>Actinopterygii</taxon>
        <taxon>Neopterygii</taxon>
        <taxon>Teleostei</taxon>
        <taxon>Neoteleostei</taxon>
        <taxon>Acanthomorphata</taxon>
        <taxon>Ovalentaria</taxon>
        <taxon>Atherinomorphae</taxon>
        <taxon>Cyprinodontiformes</taxon>
        <taxon>Goodeidae</taxon>
        <taxon>Ameca</taxon>
    </lineage>
</organism>
<feature type="chain" id="PRO_5045886041" description="deoxyribonuclease II" evidence="5">
    <location>
        <begin position="24"/>
        <end position="125"/>
    </location>
</feature>
<protein>
    <recommendedName>
        <fullName evidence="3">deoxyribonuclease II</fullName>
        <ecNumber evidence="3">3.1.22.1</ecNumber>
    </recommendedName>
</protein>
<dbReference type="PANTHER" id="PTHR10858:SF2">
    <property type="entry name" value="DEOXYRIBONUCLEASE-2-BETA"/>
    <property type="match status" value="1"/>
</dbReference>
<sequence length="125" mass="14227">MASQFRPCFYVTVVLLCFTVGRSDISCRNEAGEPVDWFIIYKLPKYRIEEVGSGVEYMYLDSAVGSWQRSKFMLNTTQGAMANTLNQLYKGKAYLSNSSVYALYNDGPPEMKYIHTYGHTKGTVF</sequence>
<evidence type="ECO:0000313" key="7">
    <source>
        <dbReference type="Proteomes" id="UP001469553"/>
    </source>
</evidence>
<keyword evidence="4" id="KW-0378">Hydrolase</keyword>
<gene>
    <name evidence="6" type="ORF">AMECASPLE_005776</name>
</gene>
<keyword evidence="5" id="KW-0732">Signal</keyword>